<feature type="region of interest" description="Disordered" evidence="7">
    <location>
        <begin position="1432"/>
        <end position="1555"/>
    </location>
</feature>
<organism evidence="9 10">
    <name type="scientific">Tetragonisca angustula</name>
    <dbReference type="NCBI Taxonomy" id="166442"/>
    <lineage>
        <taxon>Eukaryota</taxon>
        <taxon>Metazoa</taxon>
        <taxon>Ecdysozoa</taxon>
        <taxon>Arthropoda</taxon>
        <taxon>Hexapoda</taxon>
        <taxon>Insecta</taxon>
        <taxon>Pterygota</taxon>
        <taxon>Neoptera</taxon>
        <taxon>Endopterygota</taxon>
        <taxon>Hymenoptera</taxon>
        <taxon>Apocrita</taxon>
        <taxon>Aculeata</taxon>
        <taxon>Apoidea</taxon>
        <taxon>Anthophila</taxon>
        <taxon>Apidae</taxon>
        <taxon>Tetragonisca</taxon>
    </lineage>
</organism>
<feature type="compositionally biased region" description="Low complexity" evidence="7">
    <location>
        <begin position="59"/>
        <end position="82"/>
    </location>
</feature>
<feature type="compositionally biased region" description="Basic and acidic residues" evidence="7">
    <location>
        <begin position="1441"/>
        <end position="1453"/>
    </location>
</feature>
<dbReference type="Proteomes" id="UP001432146">
    <property type="component" value="Unassembled WGS sequence"/>
</dbReference>
<evidence type="ECO:0000313" key="9">
    <source>
        <dbReference type="EMBL" id="KAK9310040.1"/>
    </source>
</evidence>
<feature type="compositionally biased region" description="Polar residues" evidence="7">
    <location>
        <begin position="1054"/>
        <end position="1072"/>
    </location>
</feature>
<feature type="compositionally biased region" description="Basic and acidic residues" evidence="7">
    <location>
        <begin position="1744"/>
        <end position="1759"/>
    </location>
</feature>
<feature type="region of interest" description="Disordered" evidence="7">
    <location>
        <begin position="422"/>
        <end position="441"/>
    </location>
</feature>
<keyword evidence="5" id="KW-0175">Coiled coil</keyword>
<feature type="domain" description="C2HC/C3H-type" evidence="8">
    <location>
        <begin position="2028"/>
        <end position="2057"/>
    </location>
</feature>
<feature type="region of interest" description="Disordered" evidence="7">
    <location>
        <begin position="283"/>
        <end position="326"/>
    </location>
</feature>
<feature type="region of interest" description="Disordered" evidence="7">
    <location>
        <begin position="1084"/>
        <end position="1122"/>
    </location>
</feature>
<feature type="region of interest" description="Disordered" evidence="7">
    <location>
        <begin position="1252"/>
        <end position="1271"/>
    </location>
</feature>
<protein>
    <recommendedName>
        <fullName evidence="8">C2HC/C3H-type domain-containing protein</fullName>
    </recommendedName>
</protein>
<feature type="compositionally biased region" description="Basic and acidic residues" evidence="7">
    <location>
        <begin position="1498"/>
        <end position="1513"/>
    </location>
</feature>
<feature type="compositionally biased region" description="Basic and acidic residues" evidence="7">
    <location>
        <begin position="710"/>
        <end position="732"/>
    </location>
</feature>
<dbReference type="PANTHER" id="PTHR14649:SF1">
    <property type="entry name" value="ZINC FINGER C2HC DOMAIN-CONTAINING PROTEIN 1C"/>
    <property type="match status" value="1"/>
</dbReference>
<feature type="compositionally biased region" description="Low complexity" evidence="7">
    <location>
        <begin position="626"/>
        <end position="635"/>
    </location>
</feature>
<dbReference type="InterPro" id="IPR049899">
    <property type="entry name" value="Znf_C2HC_C3H"/>
</dbReference>
<feature type="compositionally biased region" description="Low complexity" evidence="7">
    <location>
        <begin position="1857"/>
        <end position="1882"/>
    </location>
</feature>
<comment type="caution">
    <text evidence="9">The sequence shown here is derived from an EMBL/GenBank/DDBJ whole genome shotgun (WGS) entry which is preliminary data.</text>
</comment>
<evidence type="ECO:0000256" key="4">
    <source>
        <dbReference type="ARBA" id="ARBA00022833"/>
    </source>
</evidence>
<dbReference type="Gene3D" id="3.30.160.60">
    <property type="entry name" value="Classic Zinc Finger"/>
    <property type="match status" value="2"/>
</dbReference>
<feature type="region of interest" description="Disordered" evidence="7">
    <location>
        <begin position="1179"/>
        <end position="1199"/>
    </location>
</feature>
<feature type="region of interest" description="Disordered" evidence="7">
    <location>
        <begin position="43"/>
        <end position="131"/>
    </location>
</feature>
<feature type="compositionally biased region" description="Low complexity" evidence="7">
    <location>
        <begin position="695"/>
        <end position="709"/>
    </location>
</feature>
<feature type="compositionally biased region" description="Polar residues" evidence="7">
    <location>
        <begin position="1716"/>
        <end position="1726"/>
    </location>
</feature>
<feature type="compositionally biased region" description="Polar residues" evidence="7">
    <location>
        <begin position="115"/>
        <end position="131"/>
    </location>
</feature>
<feature type="compositionally biased region" description="Polar residues" evidence="7">
    <location>
        <begin position="48"/>
        <end position="58"/>
    </location>
</feature>
<evidence type="ECO:0000256" key="2">
    <source>
        <dbReference type="ARBA" id="ARBA00022723"/>
    </source>
</evidence>
<feature type="region of interest" description="Disordered" evidence="7">
    <location>
        <begin position="877"/>
        <end position="967"/>
    </location>
</feature>
<keyword evidence="3 6" id="KW-0863">Zinc-finger</keyword>
<reference evidence="9 10" key="1">
    <citation type="submission" date="2024-05" db="EMBL/GenBank/DDBJ databases">
        <title>The nuclear and mitochondrial genome assemblies of Tetragonisca angustula (Apidae: Meliponini), a tiny yet remarkable pollinator in the Neotropics.</title>
        <authorList>
            <person name="Ferrari R."/>
            <person name="Ricardo P.C."/>
            <person name="Dias F.C."/>
            <person name="Araujo N.S."/>
            <person name="Soares D.O."/>
            <person name="Zhou Q.-S."/>
            <person name="Zhu C.-D."/>
            <person name="Coutinho L."/>
            <person name="Airas M.C."/>
            <person name="Batista T.M."/>
        </authorList>
    </citation>
    <scope>NUCLEOTIDE SEQUENCE [LARGE SCALE GENOMIC DNA]</scope>
    <source>
        <strain evidence="9">ASF017062</strain>
        <tissue evidence="9">Abdomen</tissue>
    </source>
</reference>
<name>A0AAW1AJH8_9HYME</name>
<evidence type="ECO:0000256" key="5">
    <source>
        <dbReference type="ARBA" id="ARBA00023054"/>
    </source>
</evidence>
<dbReference type="EMBL" id="JAWNGG020000006">
    <property type="protein sequence ID" value="KAK9310040.1"/>
    <property type="molecule type" value="Genomic_DNA"/>
</dbReference>
<dbReference type="InterPro" id="IPR026104">
    <property type="entry name" value="ZNF_C2HC_dom_1C"/>
</dbReference>
<feature type="domain" description="C2HC/C3H-type" evidence="8">
    <location>
        <begin position="1917"/>
        <end position="1946"/>
    </location>
</feature>
<keyword evidence="4" id="KW-0862">Zinc</keyword>
<dbReference type="PROSITE" id="PS52027">
    <property type="entry name" value="ZF_C2HC_C3H"/>
    <property type="match status" value="2"/>
</dbReference>
<comment type="similarity">
    <text evidence="1">Belongs to the ZC2HC1 family.</text>
</comment>
<feature type="compositionally biased region" description="Polar residues" evidence="7">
    <location>
        <begin position="786"/>
        <end position="796"/>
    </location>
</feature>
<feature type="region of interest" description="Disordered" evidence="7">
    <location>
        <begin position="1658"/>
        <end position="1786"/>
    </location>
</feature>
<evidence type="ECO:0000256" key="1">
    <source>
        <dbReference type="ARBA" id="ARBA00010843"/>
    </source>
</evidence>
<dbReference type="Pfam" id="PF13913">
    <property type="entry name" value="zf-C2HC_2"/>
    <property type="match status" value="2"/>
</dbReference>
<gene>
    <name evidence="9" type="ORF">QLX08_000512</name>
</gene>
<keyword evidence="2" id="KW-0479">Metal-binding</keyword>
<feature type="compositionally biased region" description="Basic and acidic residues" evidence="7">
    <location>
        <begin position="637"/>
        <end position="656"/>
    </location>
</feature>
<feature type="region of interest" description="Disordered" evidence="7">
    <location>
        <begin position="1008"/>
        <end position="1072"/>
    </location>
</feature>
<evidence type="ECO:0000259" key="8">
    <source>
        <dbReference type="PROSITE" id="PS52027"/>
    </source>
</evidence>
<feature type="compositionally biased region" description="Basic and acidic residues" evidence="7">
    <location>
        <begin position="302"/>
        <end position="320"/>
    </location>
</feature>
<dbReference type="PANTHER" id="PTHR14649">
    <property type="entry name" value="ZINC FINGER C2HC DOMAIN-CONTAINING PROTEIN 1C"/>
    <property type="match status" value="1"/>
</dbReference>
<feature type="compositionally biased region" description="Low complexity" evidence="7">
    <location>
        <begin position="1541"/>
        <end position="1551"/>
    </location>
</feature>
<feature type="compositionally biased region" description="Basic and acidic residues" evidence="7">
    <location>
        <begin position="922"/>
        <end position="950"/>
    </location>
</feature>
<sequence length="2069" mass="230481">MAAPQASSRLELLQARFQQKQLQEKEQKLLQLYDQQQQRAYQVVQRGSAGSNGSNHTATISQHTITKTSSSSHTTSTSQGGKVRQMFDERRQTTVKGIDRSYPLEPLENKPRKQANGNSVQKNGNLTVNRQSVTVRRVARADVNSNLNGGKPVVSYHEEITRESFGPSARQHQGDDEFGNENHVGRYTNGNHRNGIHIEEVLDEDVIERNRMMAKLHLMEYDESLKHRVKNDLESEEFPEDFMVDVPDKLPKQSVTKKLSQAEARLERFKNANVKRGSYVTKNPTIAPKKRSDPIFPAKSTSSEDRATKGRSYEFSDGRKKGPASNKLRVETLIPEITGETLSPDSARYVRRRDDNPRYFCKESEKSATTYAIDSRTAKKLSPELSNNRMERNDRSKSFTISGKFEKYPTGVSAARTSTFKSLKDGTRGRQSPKLFPEDAGKSTASSAIDFKNIKKLPFEISRDVKERSESPKFFCRESERSATTYAADPKTMKKLTSEKSAATRAIDPKSAERLIQEVSEVVKDVKRRSASPKFFCKESEKSATTYAIDPKAADKSTRVSLRDMKDVKSRNESPKFVCKESGKSATTYAIDKKFSSGSLRDTKDRADGPKFFCKESEKSTYAVDSRSPSVSPVSIKNRESSVSKMEKSKDTIKESMNDRIKRHIKSLRHDAIKGSTFPKYLKHDTTSYAKPNCSKGSKSTLSKSSSFPTRERSSSPHFFFREGRKSTRKKSIDDKDAKFVSRFPSFSEKIIKKRSESPRIASITDAVKSKSPDSTKLSCRKKSRPSPQYLSDSDRSTTFMMVTPKTITKARTEFACSKSREQSPTLSVSKSRNAVTGVLAEPKRNDSPMESYDESSRQFIRSSVSRFFSEQCEKAAGNADVRKHVQSTKIDKKGCSSRGSSPLSLKDMRAPSPTKPQFYRGRTEKADRGTSVDTDSSRDTSPKYRKIVDSGEETPEFVRRETGNPAATVRRHEPRISRNVIEGSSEGPKSIKQAVFREIVTKTKNLLNNVKNKSSRGPNNFTARDSNSTSKDKNMFNRGGLRSTKLIRDAAKGNSTTKNTNPLNRRGSSNVLCSTKLIRDALKRQNGRNRAALATEKSRSSSEHASEISSEWEQRSRADRVQEVTTVNKKVDEERARTSTVGELSAARSSLRSCTSAEMDTDVREIVMPDQCIKQEKLRGTYSRSSNKTAGERPGSEKLFTYSARKPVKRRGSLLESNIFERSVKNSREEKPIRSRYKSPNASLKRETVVGSIKSGTKSERNTLRSGGRTAGAIQTGERNMTSCMTRSINRDPKRRIEGSTNRRSEAKISRVGGRASSPFEIQEKKGKVNSTEKETKTLSEQVHILKSVSLVRNVTREPDFTEKSRELIHETIPDGTVAENQIAKSGPVSSTIDIREPELTAVSLPSSKNYERTDSVESALRRFDSIGMETGSIRGTSKRSAESIAEKRQTKSGEAAGFTDSRTIPLEALDRPDVNLSSTSRTSPNAEAGRQGRPRGTSERKNAQKKLEGTRDSMQTTRIATRSRSPSCRRKLFQDGDSSEATETGSTASRCSLDSTGTVEHLCTLFNKNETPGSMNAASKRFRFSASNETLTEMTDKVETDQASTGVDCSVRQLRSIEDIRRSVEDESWDRKRGKTSAKSAIVGNALRDLRVAKATARSEPRRISIDDRAGNRKEISLPRRSGNVAASNDALGDTGRSSVKCTMRFSRVAKSPSPETTKATETSTRARRTVPAPPSKSPDTVARRPSTELKAQDVKSTKRPTPMKGTEPIGNRKMTTTSTGTKKSTDVVDAAILENGLHLRDQTSETKYDNDSLTTKKNDAFVIDFDEQPPKENDAPLPRKSLLRKQSTEKQITSAQSARPPSSVSSTSSGNSMQGQTSGLKSKMAFRAKTPISGSTSYKGSASSKTGSAAATDALVPCKMCDRRFAQDRITLHEQICTKTMQKKRKQFDTVMYRVKGTDLEPFVKKGLAKKQLEKSKKPEVKSNWRRKHEDFINAIRSAKQVQAHLAAGGKLSDLPPPPVSDNCDYIQCPHCGRKFNKAAAERHIPKCEHMLHNKPIHSRAPKPKR</sequence>
<evidence type="ECO:0000256" key="7">
    <source>
        <dbReference type="SAM" id="MobiDB-lite"/>
    </source>
</evidence>
<evidence type="ECO:0000256" key="6">
    <source>
        <dbReference type="PROSITE-ProRule" id="PRU01371"/>
    </source>
</evidence>
<dbReference type="GO" id="GO:0008270">
    <property type="term" value="F:zinc ion binding"/>
    <property type="evidence" value="ECO:0007669"/>
    <property type="project" value="UniProtKB-KW"/>
</dbReference>
<feature type="compositionally biased region" description="Basic and acidic residues" evidence="7">
    <location>
        <begin position="1097"/>
        <end position="1122"/>
    </location>
</feature>
<feature type="region of interest" description="Disordered" evidence="7">
    <location>
        <begin position="1829"/>
        <end position="1886"/>
    </location>
</feature>
<keyword evidence="10" id="KW-1185">Reference proteome</keyword>
<proteinExistence type="inferred from homology"/>
<evidence type="ECO:0000313" key="10">
    <source>
        <dbReference type="Proteomes" id="UP001432146"/>
    </source>
</evidence>
<evidence type="ECO:0000256" key="3">
    <source>
        <dbReference type="ARBA" id="ARBA00022771"/>
    </source>
</evidence>
<feature type="region of interest" description="Disordered" evidence="7">
    <location>
        <begin position="689"/>
        <end position="732"/>
    </location>
</feature>
<feature type="region of interest" description="Disordered" evidence="7">
    <location>
        <begin position="624"/>
        <end position="656"/>
    </location>
</feature>
<feature type="compositionally biased region" description="Polar residues" evidence="7">
    <location>
        <begin position="1016"/>
        <end position="1030"/>
    </location>
</feature>
<feature type="compositionally biased region" description="Polar residues" evidence="7">
    <location>
        <begin position="1514"/>
        <end position="1528"/>
    </location>
</feature>
<accession>A0AAW1AJH8</accession>
<feature type="compositionally biased region" description="Basic and acidic residues" evidence="7">
    <location>
        <begin position="1658"/>
        <end position="1680"/>
    </location>
</feature>
<feature type="region of interest" description="Disordered" evidence="7">
    <location>
        <begin position="756"/>
        <end position="796"/>
    </location>
</feature>
<feature type="compositionally biased region" description="Polar residues" evidence="7">
    <location>
        <begin position="1477"/>
        <end position="1487"/>
    </location>
</feature>